<dbReference type="InterPro" id="IPR014001">
    <property type="entry name" value="Helicase_ATP-bd"/>
</dbReference>
<dbReference type="Proteomes" id="UP000095284">
    <property type="component" value="Unplaced"/>
</dbReference>
<evidence type="ECO:0000259" key="12">
    <source>
        <dbReference type="PROSITE" id="PS51194"/>
    </source>
</evidence>
<feature type="region of interest" description="Disordered" evidence="10">
    <location>
        <begin position="505"/>
        <end position="541"/>
    </location>
</feature>
<dbReference type="WBParaSite" id="BXY_0126400.1">
    <property type="protein sequence ID" value="BXY_0126400.1"/>
    <property type="gene ID" value="BXY_0126400"/>
</dbReference>
<reference evidence="15" key="2">
    <citation type="submission" date="2020-08" db="EMBL/GenBank/DDBJ databases">
        <authorList>
            <person name="Kikuchi T."/>
        </authorList>
    </citation>
    <scope>NUCLEOTIDE SEQUENCE</scope>
    <source>
        <strain evidence="14">Ka4C1</strain>
    </source>
</reference>
<feature type="short sequence motif" description="Q motif" evidence="9">
    <location>
        <begin position="9"/>
        <end position="37"/>
    </location>
</feature>
<dbReference type="GO" id="GO:0003724">
    <property type="term" value="F:RNA helicase activity"/>
    <property type="evidence" value="ECO:0007669"/>
    <property type="project" value="UniProtKB-EC"/>
</dbReference>
<evidence type="ECO:0000256" key="1">
    <source>
        <dbReference type="ARBA" id="ARBA00012552"/>
    </source>
</evidence>
<dbReference type="Proteomes" id="UP000659654">
    <property type="component" value="Unassembled WGS sequence"/>
</dbReference>
<keyword evidence="4" id="KW-0347">Helicase</keyword>
<evidence type="ECO:0000259" key="13">
    <source>
        <dbReference type="PROSITE" id="PS51195"/>
    </source>
</evidence>
<evidence type="ECO:0000256" key="9">
    <source>
        <dbReference type="PROSITE-ProRule" id="PRU00552"/>
    </source>
</evidence>
<evidence type="ECO:0000313" key="16">
    <source>
        <dbReference type="Proteomes" id="UP000095284"/>
    </source>
</evidence>
<evidence type="ECO:0000313" key="17">
    <source>
        <dbReference type="Proteomes" id="UP000659654"/>
    </source>
</evidence>
<sequence length="541" mass="61919">MSTEEKAKAKFDDFEFDDRLLQAIRDQQWKNPTQIQETLIPMALEGKNIMARARTGSGKSAAFLLPIIQRVLASSDRNGDEGELTAVIIVPTKELSTQLYKLHATLTSRFPFLESVNLSENESAGEDVLLQANVDFLFGTPGRILDVLKKKADLLKKVRTVVLDEADLLFSYGYKEELVEIKKFLPKKFQVIMTSATLEEDMTDIKKLFVTGTLASVMLKEGNLPGTDQLTQYSIFCHNDEQRFTILVSLIKLKLLAGKAIFFVSSIDRCYKLHLFLQGFKIRSCVLNSQMPANSRSHVINEFNEGKFQYIIASEIKDVGEDQGEQKKKKKQRIKHDKESGVSRGIDFHFVSNVINFDFPPTLDHYIHRVGRTARGFNKGTAISFVTESEKKIFNEVKEEINEQVGEEVIQPYEVRMEDFDSFLIRSREVLSAITKTVIREARLDEIKKELLASKRLEAYFSKNPREKSVLENDRKMFVLNLHSTGIADVADYMVPKALKGRDFSEPNFERPVRRKRKMPQGKHAKNFQKRAKDPLKSFKI</sequence>
<dbReference type="InterPro" id="IPR014014">
    <property type="entry name" value="RNA_helicase_DEAD_Q_motif"/>
</dbReference>
<dbReference type="GO" id="GO:0005829">
    <property type="term" value="C:cytosol"/>
    <property type="evidence" value="ECO:0007669"/>
    <property type="project" value="TreeGrafter"/>
</dbReference>
<dbReference type="PANTHER" id="PTHR47959:SF21">
    <property type="entry name" value="DEAD-BOX HELICASE 56"/>
    <property type="match status" value="1"/>
</dbReference>
<dbReference type="PANTHER" id="PTHR47959">
    <property type="entry name" value="ATP-DEPENDENT RNA HELICASE RHLE-RELATED"/>
    <property type="match status" value="1"/>
</dbReference>
<keyword evidence="5" id="KW-0067">ATP-binding</keyword>
<dbReference type="AlphaFoldDB" id="A0A1I7RKN0"/>
<dbReference type="InterPro" id="IPR027417">
    <property type="entry name" value="P-loop_NTPase"/>
</dbReference>
<dbReference type="eggNOG" id="KOG0346">
    <property type="taxonomic scope" value="Eukaryota"/>
</dbReference>
<dbReference type="InterPro" id="IPR011545">
    <property type="entry name" value="DEAD/DEAH_box_helicase_dom"/>
</dbReference>
<dbReference type="OrthoDB" id="1191041at2759"/>
<dbReference type="EC" id="3.6.4.13" evidence="1"/>
<dbReference type="Proteomes" id="UP000582659">
    <property type="component" value="Unassembled WGS sequence"/>
</dbReference>
<evidence type="ECO:0000256" key="5">
    <source>
        <dbReference type="ARBA" id="ARBA00022840"/>
    </source>
</evidence>
<protein>
    <recommendedName>
        <fullName evidence="1">RNA helicase</fullName>
        <ecNumber evidence="1">3.6.4.13</ecNumber>
    </recommendedName>
</protein>
<name>A0A1I7RKN0_BURXY</name>
<organism evidence="16 18">
    <name type="scientific">Bursaphelenchus xylophilus</name>
    <name type="common">Pinewood nematode worm</name>
    <name type="synonym">Aphelenchoides xylophilus</name>
    <dbReference type="NCBI Taxonomy" id="6326"/>
    <lineage>
        <taxon>Eukaryota</taxon>
        <taxon>Metazoa</taxon>
        <taxon>Ecdysozoa</taxon>
        <taxon>Nematoda</taxon>
        <taxon>Chromadorea</taxon>
        <taxon>Rhabditida</taxon>
        <taxon>Tylenchina</taxon>
        <taxon>Tylenchomorpha</taxon>
        <taxon>Aphelenchoidea</taxon>
        <taxon>Aphelenchoididae</taxon>
        <taxon>Bursaphelenchus</taxon>
    </lineage>
</organism>
<evidence type="ECO:0000313" key="18">
    <source>
        <dbReference type="WBParaSite" id="BXY_0126400.1"/>
    </source>
</evidence>
<evidence type="ECO:0000256" key="8">
    <source>
        <dbReference type="ARBA" id="ARBA00047984"/>
    </source>
</evidence>
<feature type="domain" description="Helicase C-terminal" evidence="12">
    <location>
        <begin position="229"/>
        <end position="421"/>
    </location>
</feature>
<dbReference type="SUPFAM" id="SSF52540">
    <property type="entry name" value="P-loop containing nucleoside triphosphate hydrolases"/>
    <property type="match status" value="1"/>
</dbReference>
<evidence type="ECO:0000313" key="14">
    <source>
        <dbReference type="EMBL" id="CAD5235054.1"/>
    </source>
</evidence>
<dbReference type="Gene3D" id="3.40.50.300">
    <property type="entry name" value="P-loop containing nucleotide triphosphate hydrolases"/>
    <property type="match status" value="2"/>
</dbReference>
<evidence type="ECO:0000256" key="3">
    <source>
        <dbReference type="ARBA" id="ARBA00022801"/>
    </source>
</evidence>
<dbReference type="GO" id="GO:0005524">
    <property type="term" value="F:ATP binding"/>
    <property type="evidence" value="ECO:0007669"/>
    <property type="project" value="UniProtKB-KW"/>
</dbReference>
<evidence type="ECO:0000256" key="7">
    <source>
        <dbReference type="ARBA" id="ARBA00038041"/>
    </source>
</evidence>
<feature type="compositionally biased region" description="Basic and acidic residues" evidence="10">
    <location>
        <begin position="531"/>
        <end position="541"/>
    </location>
</feature>
<evidence type="ECO:0000256" key="2">
    <source>
        <dbReference type="ARBA" id="ARBA00022741"/>
    </source>
</evidence>
<reference evidence="18" key="1">
    <citation type="submission" date="2016-11" db="UniProtKB">
        <authorList>
            <consortium name="WormBaseParasite"/>
        </authorList>
    </citation>
    <scope>IDENTIFICATION</scope>
</reference>
<dbReference type="InterPro" id="IPR050079">
    <property type="entry name" value="DEAD_box_RNA_helicase"/>
</dbReference>
<keyword evidence="6" id="KW-0694">RNA-binding</keyword>
<dbReference type="CDD" id="cd18787">
    <property type="entry name" value="SF2_C_DEAD"/>
    <property type="match status" value="1"/>
</dbReference>
<dbReference type="EMBL" id="CAJFCV020000006">
    <property type="protein sequence ID" value="CAG9131214.1"/>
    <property type="molecule type" value="Genomic_DNA"/>
</dbReference>
<evidence type="ECO:0000313" key="15">
    <source>
        <dbReference type="EMBL" id="CAG9131214.1"/>
    </source>
</evidence>
<evidence type="ECO:0000256" key="4">
    <source>
        <dbReference type="ARBA" id="ARBA00022806"/>
    </source>
</evidence>
<keyword evidence="17" id="KW-1185">Reference proteome</keyword>
<dbReference type="PROSITE" id="PS51192">
    <property type="entry name" value="HELICASE_ATP_BIND_1"/>
    <property type="match status" value="1"/>
</dbReference>
<dbReference type="SMART" id="SM00490">
    <property type="entry name" value="HELICc"/>
    <property type="match status" value="1"/>
</dbReference>
<dbReference type="Pfam" id="PF00271">
    <property type="entry name" value="Helicase_C"/>
    <property type="match status" value="1"/>
</dbReference>
<feature type="domain" description="DEAD-box RNA helicase Q" evidence="13">
    <location>
        <begin position="9"/>
        <end position="37"/>
    </location>
</feature>
<feature type="compositionally biased region" description="Basic residues" evidence="10">
    <location>
        <begin position="513"/>
        <end position="530"/>
    </location>
</feature>
<dbReference type="InterPro" id="IPR001650">
    <property type="entry name" value="Helicase_C-like"/>
</dbReference>
<evidence type="ECO:0000259" key="11">
    <source>
        <dbReference type="PROSITE" id="PS51192"/>
    </source>
</evidence>
<accession>A0A1I7RKN0</accession>
<gene>
    <name evidence="14" type="ORF">BXYJ_LOCUS15145</name>
</gene>
<dbReference type="SMART" id="SM00487">
    <property type="entry name" value="DEXDc"/>
    <property type="match status" value="1"/>
</dbReference>
<proteinExistence type="inferred from homology"/>
<keyword evidence="2" id="KW-0547">Nucleotide-binding</keyword>
<dbReference type="PROSITE" id="PS51195">
    <property type="entry name" value="Q_MOTIF"/>
    <property type="match status" value="1"/>
</dbReference>
<comment type="similarity">
    <text evidence="7">Belongs to the DEAD box helicase family. DDX56/DBP9 subfamily.</text>
</comment>
<feature type="domain" description="Helicase ATP-binding" evidence="11">
    <location>
        <begin position="40"/>
        <end position="216"/>
    </location>
</feature>
<dbReference type="SMR" id="A0A1I7RKN0"/>
<dbReference type="PROSITE" id="PS51194">
    <property type="entry name" value="HELICASE_CTER"/>
    <property type="match status" value="1"/>
</dbReference>
<dbReference type="Pfam" id="PF00270">
    <property type="entry name" value="DEAD"/>
    <property type="match status" value="1"/>
</dbReference>
<dbReference type="EMBL" id="CAJFDI010000006">
    <property type="protein sequence ID" value="CAD5235054.1"/>
    <property type="molecule type" value="Genomic_DNA"/>
</dbReference>
<evidence type="ECO:0000256" key="10">
    <source>
        <dbReference type="SAM" id="MobiDB-lite"/>
    </source>
</evidence>
<evidence type="ECO:0000256" key="6">
    <source>
        <dbReference type="ARBA" id="ARBA00022884"/>
    </source>
</evidence>
<keyword evidence="3" id="KW-0378">Hydrolase</keyword>
<dbReference type="GO" id="GO:0016787">
    <property type="term" value="F:hydrolase activity"/>
    <property type="evidence" value="ECO:0007669"/>
    <property type="project" value="UniProtKB-KW"/>
</dbReference>
<dbReference type="GO" id="GO:0003723">
    <property type="term" value="F:RNA binding"/>
    <property type="evidence" value="ECO:0007669"/>
    <property type="project" value="UniProtKB-KW"/>
</dbReference>
<comment type="catalytic activity">
    <reaction evidence="8">
        <text>ATP + H2O = ADP + phosphate + H(+)</text>
        <dbReference type="Rhea" id="RHEA:13065"/>
        <dbReference type="ChEBI" id="CHEBI:15377"/>
        <dbReference type="ChEBI" id="CHEBI:15378"/>
        <dbReference type="ChEBI" id="CHEBI:30616"/>
        <dbReference type="ChEBI" id="CHEBI:43474"/>
        <dbReference type="ChEBI" id="CHEBI:456216"/>
        <dbReference type="EC" id="3.6.4.13"/>
    </reaction>
</comment>